<dbReference type="EMBL" id="CAMXCS010000007">
    <property type="protein sequence ID" value="CAI3956738.1"/>
    <property type="molecule type" value="Genomic_DNA"/>
</dbReference>
<dbReference type="EMBL" id="CAMXCM010000007">
    <property type="protein sequence ID" value="CAI3953473.1"/>
    <property type="molecule type" value="Genomic_DNA"/>
</dbReference>
<protein>
    <recommendedName>
        <fullName evidence="5">Tail tube protein</fullName>
    </recommendedName>
</protein>
<evidence type="ECO:0000313" key="4">
    <source>
        <dbReference type="Proteomes" id="UP001154259"/>
    </source>
</evidence>
<organism evidence="1 3">
    <name type="scientific">Commensalibacter communis</name>
    <dbReference type="NCBI Taxonomy" id="2972786"/>
    <lineage>
        <taxon>Bacteria</taxon>
        <taxon>Pseudomonadati</taxon>
        <taxon>Pseudomonadota</taxon>
        <taxon>Alphaproteobacteria</taxon>
        <taxon>Acetobacterales</taxon>
        <taxon>Acetobacteraceae</taxon>
    </lineage>
</organism>
<name>A0A9W4XIJ5_9PROT</name>
<evidence type="ECO:0000313" key="2">
    <source>
        <dbReference type="EMBL" id="CAI3956738.1"/>
    </source>
</evidence>
<sequence length="123" mass="13370">MASTQGLIGGAGTLTIDGEVWNADDIEPFPGGVKRETVIAQTGVVGFTEMPLQASFTAKVMNRTDKRLEELMDKRSATIILRLNTGEVYTASEMWLTELSALKTKEGNFDVKFEGVSIVKDIA</sequence>
<dbReference type="InterPro" id="IPR019596">
    <property type="entry name" value="Phage_Mu_GpM_tail_tub"/>
</dbReference>
<proteinExistence type="predicted"/>
<evidence type="ECO:0008006" key="5">
    <source>
        <dbReference type="Google" id="ProtNLM"/>
    </source>
</evidence>
<dbReference type="Pfam" id="PF10618">
    <property type="entry name" value="Tail_tube"/>
    <property type="match status" value="1"/>
</dbReference>
<accession>A0A9W4XIJ5</accession>
<evidence type="ECO:0000313" key="1">
    <source>
        <dbReference type="EMBL" id="CAI3953473.1"/>
    </source>
</evidence>
<gene>
    <name evidence="2" type="ORF">R53529_LOCUS2041</name>
    <name evidence="1" type="ORF">R53530_LOCUS1971</name>
</gene>
<dbReference type="AlphaFoldDB" id="A0A9W4XIJ5"/>
<keyword evidence="4" id="KW-1185">Reference proteome</keyword>
<dbReference type="RefSeq" id="WP_271790460.1">
    <property type="nucleotide sequence ID" value="NZ_CAMXCM010000007.1"/>
</dbReference>
<reference evidence="1" key="1">
    <citation type="submission" date="2022-10" db="EMBL/GenBank/DDBJ databases">
        <authorList>
            <person name="Botero Cardona J."/>
        </authorList>
    </citation>
    <scope>NUCLEOTIDE SEQUENCE</scope>
    <source>
        <strain evidence="1">LMG 31819</strain>
        <strain evidence="2">R-53529</strain>
    </source>
</reference>
<comment type="caution">
    <text evidence="1">The sequence shown here is derived from an EMBL/GenBank/DDBJ whole genome shotgun (WGS) entry which is preliminary data.</text>
</comment>
<dbReference type="Proteomes" id="UP001154259">
    <property type="component" value="Unassembled WGS sequence"/>
</dbReference>
<evidence type="ECO:0000313" key="3">
    <source>
        <dbReference type="Proteomes" id="UP001154255"/>
    </source>
</evidence>
<dbReference type="Proteomes" id="UP001154255">
    <property type="component" value="Unassembled WGS sequence"/>
</dbReference>